<sequence length="62" mass="7140">MECQQCSHTPSIKKMDHLIQIEEFLQYKAIDVAGYIFWIQLNFAAGLTAHPKAFEYALKIPV</sequence>
<comment type="caution">
    <text evidence="1">The sequence shown here is derived from an EMBL/GenBank/DDBJ whole genome shotgun (WGS) entry which is preliminary data.</text>
</comment>
<evidence type="ECO:0000313" key="1">
    <source>
        <dbReference type="EMBL" id="KAK4002799.1"/>
    </source>
</evidence>
<accession>A0ABQ9YQG6</accession>
<protein>
    <submittedName>
        <fullName evidence="1">Uncharacterized protein</fullName>
    </submittedName>
</protein>
<dbReference type="EMBL" id="JAOYFB010000001">
    <property type="protein sequence ID" value="KAK4002799.1"/>
    <property type="molecule type" value="Genomic_DNA"/>
</dbReference>
<dbReference type="Proteomes" id="UP001234178">
    <property type="component" value="Unassembled WGS sequence"/>
</dbReference>
<gene>
    <name evidence="1" type="ORF">OUZ56_004601</name>
</gene>
<organism evidence="1 2">
    <name type="scientific">Daphnia magna</name>
    <dbReference type="NCBI Taxonomy" id="35525"/>
    <lineage>
        <taxon>Eukaryota</taxon>
        <taxon>Metazoa</taxon>
        <taxon>Ecdysozoa</taxon>
        <taxon>Arthropoda</taxon>
        <taxon>Crustacea</taxon>
        <taxon>Branchiopoda</taxon>
        <taxon>Diplostraca</taxon>
        <taxon>Cladocera</taxon>
        <taxon>Anomopoda</taxon>
        <taxon>Daphniidae</taxon>
        <taxon>Daphnia</taxon>
    </lineage>
</organism>
<evidence type="ECO:0000313" key="2">
    <source>
        <dbReference type="Proteomes" id="UP001234178"/>
    </source>
</evidence>
<name>A0ABQ9YQG6_9CRUS</name>
<keyword evidence="2" id="KW-1185">Reference proteome</keyword>
<reference evidence="1 2" key="1">
    <citation type="journal article" date="2023" name="Nucleic Acids Res.">
        <title>The hologenome of Daphnia magna reveals possible DNA methylation and microbiome-mediated evolution of the host genome.</title>
        <authorList>
            <person name="Chaturvedi A."/>
            <person name="Li X."/>
            <person name="Dhandapani V."/>
            <person name="Marshall H."/>
            <person name="Kissane S."/>
            <person name="Cuenca-Cambronero M."/>
            <person name="Asole G."/>
            <person name="Calvet F."/>
            <person name="Ruiz-Romero M."/>
            <person name="Marangio P."/>
            <person name="Guigo R."/>
            <person name="Rago D."/>
            <person name="Mirbahai L."/>
            <person name="Eastwood N."/>
            <person name="Colbourne J.K."/>
            <person name="Zhou J."/>
            <person name="Mallon E."/>
            <person name="Orsini L."/>
        </authorList>
    </citation>
    <scope>NUCLEOTIDE SEQUENCE [LARGE SCALE GENOMIC DNA]</scope>
    <source>
        <strain evidence="1">LRV0_1</strain>
    </source>
</reference>
<proteinExistence type="predicted"/>